<dbReference type="Proteomes" id="UP001143856">
    <property type="component" value="Unassembled WGS sequence"/>
</dbReference>
<accession>A0ACC1PS23</accession>
<proteinExistence type="predicted"/>
<evidence type="ECO:0000313" key="2">
    <source>
        <dbReference type="Proteomes" id="UP001143856"/>
    </source>
</evidence>
<gene>
    <name evidence="1" type="ORF">NUW58_g591</name>
</gene>
<reference evidence="1" key="1">
    <citation type="submission" date="2022-10" db="EMBL/GenBank/DDBJ databases">
        <title>Genome Sequence of Xylaria curta.</title>
        <authorList>
            <person name="Buettner E."/>
        </authorList>
    </citation>
    <scope>NUCLEOTIDE SEQUENCE</scope>
    <source>
        <strain evidence="1">Babe10</strain>
    </source>
</reference>
<organism evidence="1 2">
    <name type="scientific">Xylaria curta</name>
    <dbReference type="NCBI Taxonomy" id="42375"/>
    <lineage>
        <taxon>Eukaryota</taxon>
        <taxon>Fungi</taxon>
        <taxon>Dikarya</taxon>
        <taxon>Ascomycota</taxon>
        <taxon>Pezizomycotina</taxon>
        <taxon>Sordariomycetes</taxon>
        <taxon>Xylariomycetidae</taxon>
        <taxon>Xylariales</taxon>
        <taxon>Xylariaceae</taxon>
        <taxon>Xylaria</taxon>
    </lineage>
</organism>
<comment type="caution">
    <text evidence="1">The sequence shown here is derived from an EMBL/GenBank/DDBJ whole genome shotgun (WGS) entry which is preliminary data.</text>
</comment>
<evidence type="ECO:0000313" key="1">
    <source>
        <dbReference type="EMBL" id="KAJ2997649.1"/>
    </source>
</evidence>
<keyword evidence="2" id="KW-1185">Reference proteome</keyword>
<sequence length="1075" mass="118272">MLLDYLLGLLSLVSVAVTRTLNFGSDADQSTNDWNSSMHDAQGLVTWDQYSIKVRGERVLFLSGEFHPFRLPSPGLWFDVFQKIKSLGFSGVSSYVNWALLEPADGDFRADGIFALEEFFYAASQAGLYLLMRPGPYINSEVSGGGYPGWLSRIKGPTRTNTTEWLNATRNYVQSVGAIISKAQITNGGPVILFQPENEYSICLEALSHGNTGNPKDLSTCLSHHYMAEVVAMWREAGINVPFISNDAIPIGNFVPGSGLGEVDIYGFDNYPFGWGSDHCSNPSSWNRPTTLFPTDLTNYSIHMDESPSSPFSIVEFQGGTAEPWGGAGTENCASLINHEFERVLYKVIYGFRTTIFNLYMVSKAQILPTNLLLTESQMFGGTNWGNLGHPIGYTSYDVGATIAEDRQVTREKFSELKLQANFLQVSPAYLTAIPQESRFGQYANTTKLVTTALIPTEQGGAFYIVRHSDWTSKDTVKYKLSLLAGGQNVTVPQLGGSLSLTGRDSKIHVVDYDVGGIQLVYSSAEIFTWKRSSSGTVLVLYGGEGETHEFAIKGDFNGRTKIEGDGIRTSRRHSSTIIQWDVKPSRQVVHFGQDLQVHLLWRNDAYNYWVLDLPRPEPTGNYISASRINATDASVVVKAGYLMRNATVSDNTLHLRGDVNKTTTIEVISSPLGCGAKLFFNGKSATDIQCIQGRLTGIITYQKPEFALPDLKALDWRYLDSLPEIQDSYDDSGWRTADLDNTNSTRALTTPVSLYAGDYGFHSGSLIYRGSFKGTGNESSLYLSTSGGMTFSHAVWLNSTFLGSWPGDPKEQISNQTFTLPSKLQQGGSYVITVLIDHMGLSQSFLVGLDGVKDPRGILDYQLSDHPSQSDVTWKLTGNLGGEYTHDRSRGPMNEGAMFAERQGFHLPNAPLDGFERKSPITDGVTDAGVGFFVAEFDLDIPPGYDVPSSLNFRHATNRSSAPAYRVQFFVNGWQFGKYVNNIGPQFSFPVPEGILNHNGKNELALTLWSLEPSGVKIEELSLEANAMALALALFDAWDIYWDICGAASHLDLGMIFGSPSFKCAASSFRVLMM</sequence>
<dbReference type="EMBL" id="JAPDGR010000051">
    <property type="protein sequence ID" value="KAJ2997649.1"/>
    <property type="molecule type" value="Genomic_DNA"/>
</dbReference>
<protein>
    <submittedName>
        <fullName evidence="1">Uncharacterized protein</fullName>
    </submittedName>
</protein>
<name>A0ACC1PS23_9PEZI</name>